<dbReference type="GO" id="GO:0030416">
    <property type="term" value="P:methylamine metabolic process"/>
    <property type="evidence" value="ECO:0007669"/>
    <property type="project" value="InterPro"/>
</dbReference>
<organism evidence="7">
    <name type="scientific">marine metagenome</name>
    <dbReference type="NCBI Taxonomy" id="408172"/>
    <lineage>
        <taxon>unclassified sequences</taxon>
        <taxon>metagenomes</taxon>
        <taxon>ecological metagenomes</taxon>
    </lineage>
</organism>
<comment type="subcellular location">
    <subcellularLocation>
        <location evidence="1">Membrane</location>
        <topology evidence="1">Multi-pass membrane protein</topology>
    </subcellularLocation>
</comment>
<evidence type="ECO:0000256" key="3">
    <source>
        <dbReference type="ARBA" id="ARBA00022989"/>
    </source>
</evidence>
<gene>
    <name evidence="7" type="ORF">METZ01_LOCUS311372</name>
</gene>
<feature type="domain" description="Methylamine utilisation protein MauE" evidence="6">
    <location>
        <begin position="2"/>
        <end position="111"/>
    </location>
</feature>
<keyword evidence="4 5" id="KW-0472">Membrane</keyword>
<sequence>MDPAGFSKNIHNFHTTDNLVWVENLVALILPWLELIVGVFLIFGVFLEGSTSITIGLYIFFIIILSQAVFRGIDVHCGCFKTEADAGVTDLRMELIKRIVEDFFLLGMAFVIKYKNKYFVVK</sequence>
<dbReference type="Pfam" id="PF07291">
    <property type="entry name" value="MauE"/>
    <property type="match status" value="1"/>
</dbReference>
<feature type="transmembrane region" description="Helical" evidence="5">
    <location>
        <begin position="25"/>
        <end position="46"/>
    </location>
</feature>
<evidence type="ECO:0000313" key="7">
    <source>
        <dbReference type="EMBL" id="SVC58518.1"/>
    </source>
</evidence>
<keyword evidence="2 5" id="KW-0812">Transmembrane</keyword>
<evidence type="ECO:0000256" key="5">
    <source>
        <dbReference type="SAM" id="Phobius"/>
    </source>
</evidence>
<keyword evidence="3 5" id="KW-1133">Transmembrane helix</keyword>
<evidence type="ECO:0000256" key="1">
    <source>
        <dbReference type="ARBA" id="ARBA00004141"/>
    </source>
</evidence>
<accession>A0A382NDD4</accession>
<protein>
    <recommendedName>
        <fullName evidence="6">Methylamine utilisation protein MauE domain-containing protein</fullName>
    </recommendedName>
</protein>
<evidence type="ECO:0000256" key="4">
    <source>
        <dbReference type="ARBA" id="ARBA00023136"/>
    </source>
</evidence>
<dbReference type="GO" id="GO:0016020">
    <property type="term" value="C:membrane"/>
    <property type="evidence" value="ECO:0007669"/>
    <property type="project" value="UniProtKB-SubCell"/>
</dbReference>
<dbReference type="AlphaFoldDB" id="A0A382NDD4"/>
<reference evidence="7" key="1">
    <citation type="submission" date="2018-05" db="EMBL/GenBank/DDBJ databases">
        <authorList>
            <person name="Lanie J.A."/>
            <person name="Ng W.-L."/>
            <person name="Kazmierczak K.M."/>
            <person name="Andrzejewski T.M."/>
            <person name="Davidsen T.M."/>
            <person name="Wayne K.J."/>
            <person name="Tettelin H."/>
            <person name="Glass J.I."/>
            <person name="Rusch D."/>
            <person name="Podicherti R."/>
            <person name="Tsui H.-C.T."/>
            <person name="Winkler M.E."/>
        </authorList>
    </citation>
    <scope>NUCLEOTIDE SEQUENCE</scope>
</reference>
<proteinExistence type="predicted"/>
<evidence type="ECO:0000259" key="6">
    <source>
        <dbReference type="Pfam" id="PF07291"/>
    </source>
</evidence>
<feature type="transmembrane region" description="Helical" evidence="5">
    <location>
        <begin position="53"/>
        <end position="70"/>
    </location>
</feature>
<evidence type="ECO:0000256" key="2">
    <source>
        <dbReference type="ARBA" id="ARBA00022692"/>
    </source>
</evidence>
<name>A0A382NDD4_9ZZZZ</name>
<dbReference type="InterPro" id="IPR009908">
    <property type="entry name" value="Methylamine_util_MauE"/>
</dbReference>
<dbReference type="EMBL" id="UINC01099333">
    <property type="protein sequence ID" value="SVC58518.1"/>
    <property type="molecule type" value="Genomic_DNA"/>
</dbReference>